<dbReference type="Proteomes" id="UP001299046">
    <property type="component" value="Unassembled WGS sequence"/>
</dbReference>
<name>A0ABU5YN26_9MYCO</name>
<comment type="caution">
    <text evidence="2">The sequence shown here is derived from an EMBL/GenBank/DDBJ whole genome shotgun (WGS) entry which is preliminary data.</text>
</comment>
<sequence>MPGRELAAIEAAQATGHVDAHWKPLDLLVMLFGIGTAWADWPHQDVLDDADVAAHRAAAVEAAARIIAPRQGMP</sequence>
<evidence type="ECO:0000259" key="1">
    <source>
        <dbReference type="Pfam" id="PF17926"/>
    </source>
</evidence>
<evidence type="ECO:0000313" key="2">
    <source>
        <dbReference type="EMBL" id="MEB3050844.1"/>
    </source>
</evidence>
<reference evidence="2 3" key="1">
    <citation type="submission" date="2023-12" db="EMBL/GenBank/DDBJ databases">
        <title>Description of new species of Mycobacterium terrae complex isolated from sewage at the Sao Paulo Zoological Park Foundation in Brazil.</title>
        <authorList>
            <person name="Romagnoli C.L."/>
            <person name="Conceicao E.C."/>
            <person name="Machado E."/>
            <person name="Barreto L.B.P.F."/>
            <person name="Sharma A."/>
            <person name="Silva N.M."/>
            <person name="Marques L.E."/>
            <person name="Juliana M.A."/>
            <person name="Lourenco M.C.S."/>
            <person name="Digiampietri L.A."/>
            <person name="Suffys P.N."/>
            <person name="Viana-Niero C."/>
        </authorList>
    </citation>
    <scope>NUCLEOTIDE SEQUENCE [LARGE SCALE GENOMIC DNA]</scope>
    <source>
        <strain evidence="2 3">MYC123</strain>
    </source>
</reference>
<gene>
    <name evidence="2" type="ORF">KV112_14045</name>
</gene>
<keyword evidence="3" id="KW-1185">Reference proteome</keyword>
<dbReference type="EMBL" id="JAYJJT010000015">
    <property type="protein sequence ID" value="MEB3050844.1"/>
    <property type="molecule type" value="Genomic_DNA"/>
</dbReference>
<accession>A0ABU5YN26</accession>
<dbReference type="Pfam" id="PF17926">
    <property type="entry name" value="TetR_C_21"/>
    <property type="match status" value="1"/>
</dbReference>
<evidence type="ECO:0000313" key="3">
    <source>
        <dbReference type="Proteomes" id="UP001299046"/>
    </source>
</evidence>
<dbReference type="Gene3D" id="1.10.357.10">
    <property type="entry name" value="Tetracycline Repressor, domain 2"/>
    <property type="match status" value="1"/>
</dbReference>
<proteinExistence type="predicted"/>
<dbReference type="InterPro" id="IPR041467">
    <property type="entry name" value="Sco4008_C"/>
</dbReference>
<dbReference type="SUPFAM" id="SSF48498">
    <property type="entry name" value="Tetracyclin repressor-like, C-terminal domain"/>
    <property type="match status" value="1"/>
</dbReference>
<feature type="domain" description="HTH-type transcriptional repressor Sco4008 C-terminal" evidence="1">
    <location>
        <begin position="4"/>
        <end position="65"/>
    </location>
</feature>
<protein>
    <recommendedName>
        <fullName evidence="1">HTH-type transcriptional repressor Sco4008 C-terminal domain-containing protein</fullName>
    </recommendedName>
</protein>
<organism evidence="2 3">
    <name type="scientific">[Mycobacterium] zoologicum</name>
    <dbReference type="NCBI Taxonomy" id="2872311"/>
    <lineage>
        <taxon>Bacteria</taxon>
        <taxon>Bacillati</taxon>
        <taxon>Actinomycetota</taxon>
        <taxon>Actinomycetes</taxon>
        <taxon>Mycobacteriales</taxon>
        <taxon>Mycobacteriaceae</taxon>
        <taxon>Mycolicibacter</taxon>
    </lineage>
</organism>
<dbReference type="InterPro" id="IPR036271">
    <property type="entry name" value="Tet_transcr_reg_TetR-rel_C_sf"/>
</dbReference>